<comment type="caution">
    <text evidence="16">The sequence shown here is derived from an EMBL/GenBank/DDBJ whole genome shotgun (WGS) entry which is preliminary data.</text>
</comment>
<evidence type="ECO:0000256" key="7">
    <source>
        <dbReference type="ARBA" id="ARBA00022777"/>
    </source>
</evidence>
<dbReference type="AlphaFoldDB" id="A0A7C4LIY8"/>
<evidence type="ECO:0000256" key="11">
    <source>
        <dbReference type="ARBA" id="ARBA00023317"/>
    </source>
</evidence>
<dbReference type="GO" id="GO:0000287">
    <property type="term" value="F:magnesium ion binding"/>
    <property type="evidence" value="ECO:0007669"/>
    <property type="project" value="UniProtKB-UniRule"/>
</dbReference>
<dbReference type="EC" id="2.7.1.40" evidence="3 12"/>
<dbReference type="Gene3D" id="3.20.20.60">
    <property type="entry name" value="Phosphoenolpyruvate-binding domains"/>
    <property type="match status" value="1"/>
</dbReference>
<evidence type="ECO:0000256" key="1">
    <source>
        <dbReference type="ARBA" id="ARBA00004997"/>
    </source>
</evidence>
<gene>
    <name evidence="16" type="primary">pyk</name>
    <name evidence="16" type="ORF">ENS64_00885</name>
</gene>
<dbReference type="InterPro" id="IPR015806">
    <property type="entry name" value="Pyrv_Knase_insert_dom_sf"/>
</dbReference>
<dbReference type="SUPFAM" id="SSF52935">
    <property type="entry name" value="PK C-terminal domain-like"/>
    <property type="match status" value="1"/>
</dbReference>
<keyword evidence="5" id="KW-0479">Metal-binding</keyword>
<dbReference type="InterPro" id="IPR015793">
    <property type="entry name" value="Pyrv_Knase_brl"/>
</dbReference>
<dbReference type="Pfam" id="PF00224">
    <property type="entry name" value="PK"/>
    <property type="match status" value="1"/>
</dbReference>
<evidence type="ECO:0000259" key="15">
    <source>
        <dbReference type="Pfam" id="PF02887"/>
    </source>
</evidence>
<reference evidence="16" key="1">
    <citation type="journal article" date="2020" name="mSystems">
        <title>Genome- and Community-Level Interaction Insights into Carbon Utilization and Element Cycling Functions of Hydrothermarchaeota in Hydrothermal Sediment.</title>
        <authorList>
            <person name="Zhou Z."/>
            <person name="Liu Y."/>
            <person name="Xu W."/>
            <person name="Pan J."/>
            <person name="Luo Z.H."/>
            <person name="Li M."/>
        </authorList>
    </citation>
    <scope>NUCLEOTIDE SEQUENCE [LARGE SCALE GENOMIC DNA]</scope>
    <source>
        <strain evidence="16">SpSt-508</strain>
    </source>
</reference>
<dbReference type="InterPro" id="IPR015795">
    <property type="entry name" value="Pyrv_Knase_C"/>
</dbReference>
<evidence type="ECO:0000256" key="6">
    <source>
        <dbReference type="ARBA" id="ARBA00022741"/>
    </source>
</evidence>
<keyword evidence="10 13" id="KW-0324">Glycolysis</keyword>
<feature type="domain" description="Pyruvate kinase barrel" evidence="14">
    <location>
        <begin position="19"/>
        <end position="342"/>
    </location>
</feature>
<dbReference type="Pfam" id="PF02887">
    <property type="entry name" value="PK_C"/>
    <property type="match status" value="1"/>
</dbReference>
<name>A0A7C4LIY8_9PLAN</name>
<dbReference type="PANTHER" id="PTHR11817">
    <property type="entry name" value="PYRUVATE KINASE"/>
    <property type="match status" value="1"/>
</dbReference>
<dbReference type="UniPathway" id="UPA00109">
    <property type="reaction ID" value="UER00188"/>
</dbReference>
<comment type="catalytic activity">
    <reaction evidence="13">
        <text>pyruvate + ATP = phosphoenolpyruvate + ADP + H(+)</text>
        <dbReference type="Rhea" id="RHEA:18157"/>
        <dbReference type="ChEBI" id="CHEBI:15361"/>
        <dbReference type="ChEBI" id="CHEBI:15378"/>
        <dbReference type="ChEBI" id="CHEBI:30616"/>
        <dbReference type="ChEBI" id="CHEBI:58702"/>
        <dbReference type="ChEBI" id="CHEBI:456216"/>
        <dbReference type="EC" id="2.7.1.40"/>
    </reaction>
</comment>
<evidence type="ECO:0000256" key="4">
    <source>
        <dbReference type="ARBA" id="ARBA00022679"/>
    </source>
</evidence>
<dbReference type="NCBIfam" id="TIGR01064">
    <property type="entry name" value="pyruv_kin"/>
    <property type="match status" value="1"/>
</dbReference>
<accession>A0A7C4LIY8</accession>
<keyword evidence="9 13" id="KW-0460">Magnesium</keyword>
<sequence>MTDSTPATPPRYTEVAAIKTKIVATLGPASSTPELMHALADAGVDVFRINFAHGNQESHGRAVAAIRELSRVLQRPLGLLGDLSGPKIRLGELPDDGFLCRAGETVEFVREPTPGRTDQLTCTYERLIDDLQVGDRVLLADGLVALRVTAVDRVHGRAACLVEQPGRVRSRQGVNLPGVALSTPGITPKDEADLRWALDHQFDYIGLSFVRSASDIRRLRQLITAHGTATPPWIVAKIEKTEALDDLENILNETDAVMVARGDLGVEDDITRVPALQKRIIRLCNERRLPVITATQMLDSMQQNELPTRAEVSDVANAILDGTDAVMLSGETAVGAHPVAAVAMMSRIARQAELLAEPRTSSDALLAERSRAKAITEAITHGAGAAADHLQADLIAVATRGGKTALALSKQRRKVPIVALTDSPAIARRMTLFWGVYPVETSAVASSPSEQLQFVEQLGRKLGLLKSGSKLVLVGSSDWAQAWHDMLLAHMMA</sequence>
<dbReference type="InterPro" id="IPR015813">
    <property type="entry name" value="Pyrv/PenolPyrv_kinase-like_dom"/>
</dbReference>
<evidence type="ECO:0000256" key="10">
    <source>
        <dbReference type="ARBA" id="ARBA00023152"/>
    </source>
</evidence>
<keyword evidence="6" id="KW-0547">Nucleotide-binding</keyword>
<dbReference type="SUPFAM" id="SSF50800">
    <property type="entry name" value="PK beta-barrel domain-like"/>
    <property type="match status" value="1"/>
</dbReference>
<dbReference type="GO" id="GO:0016301">
    <property type="term" value="F:kinase activity"/>
    <property type="evidence" value="ECO:0007669"/>
    <property type="project" value="UniProtKB-KW"/>
</dbReference>
<evidence type="ECO:0000256" key="5">
    <source>
        <dbReference type="ARBA" id="ARBA00022723"/>
    </source>
</evidence>
<dbReference type="PRINTS" id="PR01050">
    <property type="entry name" value="PYRUVTKNASE"/>
</dbReference>
<dbReference type="InterPro" id="IPR001697">
    <property type="entry name" value="Pyr_Knase"/>
</dbReference>
<feature type="domain" description="Pyruvate kinase C-terminal" evidence="15">
    <location>
        <begin position="377"/>
        <end position="477"/>
    </location>
</feature>
<proteinExistence type="inferred from homology"/>
<dbReference type="GO" id="GO:0005524">
    <property type="term" value="F:ATP binding"/>
    <property type="evidence" value="ECO:0007669"/>
    <property type="project" value="UniProtKB-KW"/>
</dbReference>
<dbReference type="GO" id="GO:0004743">
    <property type="term" value="F:pyruvate kinase activity"/>
    <property type="evidence" value="ECO:0007669"/>
    <property type="project" value="UniProtKB-UniRule"/>
</dbReference>
<dbReference type="FunFam" id="2.40.33.10:FF:000001">
    <property type="entry name" value="Pyruvate kinase"/>
    <property type="match status" value="1"/>
</dbReference>
<evidence type="ECO:0000259" key="14">
    <source>
        <dbReference type="Pfam" id="PF00224"/>
    </source>
</evidence>
<dbReference type="Gene3D" id="3.40.1380.20">
    <property type="entry name" value="Pyruvate kinase, C-terminal domain"/>
    <property type="match status" value="1"/>
</dbReference>
<keyword evidence="7 13" id="KW-0418">Kinase</keyword>
<evidence type="ECO:0000256" key="8">
    <source>
        <dbReference type="ARBA" id="ARBA00022840"/>
    </source>
</evidence>
<dbReference type="InterPro" id="IPR011037">
    <property type="entry name" value="Pyrv_Knase-like_insert_dom_sf"/>
</dbReference>
<dbReference type="NCBIfam" id="NF004491">
    <property type="entry name" value="PRK05826.1"/>
    <property type="match status" value="1"/>
</dbReference>
<evidence type="ECO:0000313" key="16">
    <source>
        <dbReference type="EMBL" id="HGT37815.1"/>
    </source>
</evidence>
<keyword evidence="4 13" id="KW-0808">Transferase</keyword>
<dbReference type="SUPFAM" id="SSF51621">
    <property type="entry name" value="Phosphoenolpyruvate/pyruvate domain"/>
    <property type="match status" value="1"/>
</dbReference>
<evidence type="ECO:0000256" key="3">
    <source>
        <dbReference type="ARBA" id="ARBA00012142"/>
    </source>
</evidence>
<evidence type="ECO:0000256" key="12">
    <source>
        <dbReference type="NCBIfam" id="TIGR01064"/>
    </source>
</evidence>
<dbReference type="InterPro" id="IPR036918">
    <property type="entry name" value="Pyrv_Knase_C_sf"/>
</dbReference>
<dbReference type="GO" id="GO:0030955">
    <property type="term" value="F:potassium ion binding"/>
    <property type="evidence" value="ECO:0007669"/>
    <property type="project" value="UniProtKB-UniRule"/>
</dbReference>
<evidence type="ECO:0000256" key="2">
    <source>
        <dbReference type="ARBA" id="ARBA00008663"/>
    </source>
</evidence>
<comment type="pathway">
    <text evidence="1 13">Carbohydrate degradation; glycolysis; pyruvate from D-glyceraldehyde 3-phosphate: step 5/5.</text>
</comment>
<dbReference type="InterPro" id="IPR040442">
    <property type="entry name" value="Pyrv_kinase-like_dom_sf"/>
</dbReference>
<dbReference type="EMBL" id="DSVQ01000003">
    <property type="protein sequence ID" value="HGT37815.1"/>
    <property type="molecule type" value="Genomic_DNA"/>
</dbReference>
<keyword evidence="11 16" id="KW-0670">Pyruvate</keyword>
<dbReference type="NCBIfam" id="NF004978">
    <property type="entry name" value="PRK06354.1"/>
    <property type="match status" value="1"/>
</dbReference>
<keyword evidence="8" id="KW-0067">ATP-binding</keyword>
<dbReference type="Gene3D" id="2.40.33.10">
    <property type="entry name" value="PK beta-barrel domain-like"/>
    <property type="match status" value="1"/>
</dbReference>
<comment type="similarity">
    <text evidence="2 13">Belongs to the pyruvate kinase family.</text>
</comment>
<organism evidence="16">
    <name type="scientific">Schlesneria paludicola</name>
    <dbReference type="NCBI Taxonomy" id="360056"/>
    <lineage>
        <taxon>Bacteria</taxon>
        <taxon>Pseudomonadati</taxon>
        <taxon>Planctomycetota</taxon>
        <taxon>Planctomycetia</taxon>
        <taxon>Planctomycetales</taxon>
        <taxon>Planctomycetaceae</taxon>
        <taxon>Schlesneria</taxon>
    </lineage>
</organism>
<evidence type="ECO:0000256" key="9">
    <source>
        <dbReference type="ARBA" id="ARBA00022842"/>
    </source>
</evidence>
<protein>
    <recommendedName>
        <fullName evidence="3 12">Pyruvate kinase</fullName>
        <ecNumber evidence="3 12">2.7.1.40</ecNumber>
    </recommendedName>
</protein>
<evidence type="ECO:0000256" key="13">
    <source>
        <dbReference type="RuleBase" id="RU000504"/>
    </source>
</evidence>